<dbReference type="SMART" id="SM00287">
    <property type="entry name" value="SH3b"/>
    <property type="match status" value="3"/>
</dbReference>
<dbReference type="SMART" id="SM00646">
    <property type="entry name" value="Ami_3"/>
    <property type="match status" value="1"/>
</dbReference>
<proteinExistence type="predicted"/>
<dbReference type="PANTHER" id="PTHR30404">
    <property type="entry name" value="N-ACETYLMURAMOYL-L-ALANINE AMIDASE"/>
    <property type="match status" value="1"/>
</dbReference>
<evidence type="ECO:0000313" key="6">
    <source>
        <dbReference type="EMBL" id="MBF0935288.1"/>
    </source>
</evidence>
<evidence type="ECO:0000256" key="1">
    <source>
        <dbReference type="ARBA" id="ARBA00022801"/>
    </source>
</evidence>
<keyword evidence="3" id="KW-0812">Transmembrane</keyword>
<dbReference type="InterPro" id="IPR003646">
    <property type="entry name" value="SH3-like_bac-type"/>
</dbReference>
<dbReference type="GO" id="GO:0030288">
    <property type="term" value="C:outer membrane-bounded periplasmic space"/>
    <property type="evidence" value="ECO:0007669"/>
    <property type="project" value="TreeGrafter"/>
</dbReference>
<dbReference type="Pfam" id="PF06347">
    <property type="entry name" value="SH3_4"/>
    <property type="match status" value="1"/>
</dbReference>
<feature type="domain" description="SH3b" evidence="4">
    <location>
        <begin position="181"/>
        <end position="256"/>
    </location>
</feature>
<accession>A0A929MR25</accession>
<dbReference type="Pfam" id="PF01520">
    <property type="entry name" value="Amidase_3"/>
    <property type="match status" value="1"/>
</dbReference>
<evidence type="ECO:0000313" key="7">
    <source>
        <dbReference type="Proteomes" id="UP000757900"/>
    </source>
</evidence>
<dbReference type="EMBL" id="JABZFV010000183">
    <property type="protein sequence ID" value="MBF0935288.1"/>
    <property type="molecule type" value="Genomic_DNA"/>
</dbReference>
<dbReference type="Gene3D" id="3.40.630.40">
    <property type="entry name" value="Zn-dependent exopeptidases"/>
    <property type="match status" value="1"/>
</dbReference>
<protein>
    <submittedName>
        <fullName evidence="6">N-acetylmuramoyl-L-alanine amidase</fullName>
    </submittedName>
</protein>
<gene>
    <name evidence="6" type="ORF">HXK00_06575</name>
</gene>
<dbReference type="AlphaFoldDB" id="A0A929MR25"/>
<keyword evidence="2" id="KW-0961">Cell wall biogenesis/degradation</keyword>
<reference evidence="6" key="1">
    <citation type="submission" date="2020-04" db="EMBL/GenBank/DDBJ databases">
        <title>Deep metagenomics examines the oral microbiome during advanced dental caries in children, revealing novel taxa and co-occurrences with host molecules.</title>
        <authorList>
            <person name="Baker J.L."/>
            <person name="Morton J.T."/>
            <person name="Dinis M."/>
            <person name="Alvarez R."/>
            <person name="Tran N.C."/>
            <person name="Knight R."/>
            <person name="Edlund A."/>
        </authorList>
    </citation>
    <scope>NUCLEOTIDE SEQUENCE</scope>
    <source>
        <strain evidence="6">JCVI_23_bin.16</strain>
    </source>
</reference>
<dbReference type="GO" id="GO:0008745">
    <property type="term" value="F:N-acetylmuramoyl-L-alanine amidase activity"/>
    <property type="evidence" value="ECO:0007669"/>
    <property type="project" value="InterPro"/>
</dbReference>
<dbReference type="GO" id="GO:0071555">
    <property type="term" value="P:cell wall organization"/>
    <property type="evidence" value="ECO:0007669"/>
    <property type="project" value="UniProtKB-KW"/>
</dbReference>
<dbReference type="InterPro" id="IPR050695">
    <property type="entry name" value="N-acetylmuramoyl_amidase_3"/>
</dbReference>
<evidence type="ECO:0000256" key="2">
    <source>
        <dbReference type="ARBA" id="ARBA00023316"/>
    </source>
</evidence>
<name>A0A929MR25_ABIDE</name>
<evidence type="ECO:0000259" key="4">
    <source>
        <dbReference type="SMART" id="SM00287"/>
    </source>
</evidence>
<evidence type="ECO:0000256" key="3">
    <source>
        <dbReference type="SAM" id="Phobius"/>
    </source>
</evidence>
<comment type="caution">
    <text evidence="6">The sequence shown here is derived from an EMBL/GenBank/DDBJ whole genome shotgun (WGS) entry which is preliminary data.</text>
</comment>
<keyword evidence="3" id="KW-1133">Transmembrane helix</keyword>
<feature type="domain" description="SH3b" evidence="4">
    <location>
        <begin position="39"/>
        <end position="100"/>
    </location>
</feature>
<dbReference type="SUPFAM" id="SSF53187">
    <property type="entry name" value="Zn-dependent exopeptidases"/>
    <property type="match status" value="1"/>
</dbReference>
<keyword evidence="1" id="KW-0378">Hydrolase</keyword>
<feature type="domain" description="SH3b" evidence="4">
    <location>
        <begin position="107"/>
        <end position="167"/>
    </location>
</feature>
<dbReference type="InterPro" id="IPR002508">
    <property type="entry name" value="MurNAc-LAA_cat"/>
</dbReference>
<keyword evidence="3" id="KW-0472">Membrane</keyword>
<dbReference type="Gene3D" id="2.30.30.40">
    <property type="entry name" value="SH3 Domains"/>
    <property type="match status" value="2"/>
</dbReference>
<feature type="domain" description="MurNAc-LAA" evidence="5">
    <location>
        <begin position="336"/>
        <end position="448"/>
    </location>
</feature>
<dbReference type="InterPro" id="IPR010466">
    <property type="entry name" value="DUF1058"/>
</dbReference>
<sequence length="458" mass="50945">MQKINKLGQAMRSPRYFPLLVLLVILTLSSLVVFWVQTSSQVTIQNASVTLRQAPDTNSKAISAISKDQVVHVIKKEENWLNVRYRQREGWLPQWLLDQPSLSSDQGLTAQVKKTTPFYQRASTSSAKIRDLTEGYQYDVVSESKGWTELIVNNQPGYVATADLTLSTKEQIQAQQETIRPENIDITNAQYIQVRSEGQAFHSEPNLESTPYYNPSFNQRFKYLGTVNGDDGTEFYHVEDQNGQRGYVESRIVAFEDASKDHVDGPIARSLNGAVILIDAGHGGSDPGAISQDPYAQEKAVTLAASNVLKAKLEAQGAVVIMSRTTDTDVSLEERAQLANQEKVDAFISIHFDEASNNIASGITTYYYHTQDESLANLVNTELAKIQLDNQAVGNNGVHFGNYYVLRENHQPSLLLELGYMSNKDDLKLIQNSGYYDAVAEAIVKGLEQYLESSSSSQ</sequence>
<organism evidence="6 7">
    <name type="scientific">Abiotrophia defectiva</name>
    <name type="common">Streptococcus defectivus</name>
    <dbReference type="NCBI Taxonomy" id="46125"/>
    <lineage>
        <taxon>Bacteria</taxon>
        <taxon>Bacillati</taxon>
        <taxon>Bacillota</taxon>
        <taxon>Bacilli</taxon>
        <taxon>Lactobacillales</taxon>
        <taxon>Aerococcaceae</taxon>
        <taxon>Abiotrophia</taxon>
    </lineage>
</organism>
<dbReference type="GO" id="GO:0009253">
    <property type="term" value="P:peptidoglycan catabolic process"/>
    <property type="evidence" value="ECO:0007669"/>
    <property type="project" value="InterPro"/>
</dbReference>
<dbReference type="Proteomes" id="UP000757900">
    <property type="component" value="Unassembled WGS sequence"/>
</dbReference>
<feature type="transmembrane region" description="Helical" evidence="3">
    <location>
        <begin position="16"/>
        <end position="36"/>
    </location>
</feature>
<dbReference type="CDD" id="cd02696">
    <property type="entry name" value="MurNAc-LAA"/>
    <property type="match status" value="1"/>
</dbReference>
<evidence type="ECO:0000259" key="5">
    <source>
        <dbReference type="SMART" id="SM00646"/>
    </source>
</evidence>
<dbReference type="PANTHER" id="PTHR30404:SF7">
    <property type="entry name" value="CELL WALL AMIDASE LYTH-RELATED"/>
    <property type="match status" value="1"/>
</dbReference>